<keyword evidence="6" id="KW-1185">Reference proteome</keyword>
<dbReference type="GO" id="GO:0008270">
    <property type="term" value="F:zinc ion binding"/>
    <property type="evidence" value="ECO:0007669"/>
    <property type="project" value="InterPro"/>
</dbReference>
<evidence type="ECO:0000313" key="5">
    <source>
        <dbReference type="EMBL" id="MBB3051794.1"/>
    </source>
</evidence>
<dbReference type="PANTHER" id="PTHR10819">
    <property type="entry name" value="PHOSPHOTRIESTERASE-RELATED"/>
    <property type="match status" value="1"/>
</dbReference>
<feature type="binding site" evidence="3">
    <location>
        <position position="24"/>
    </location>
    <ligand>
        <name>a divalent metal cation</name>
        <dbReference type="ChEBI" id="CHEBI:60240"/>
        <label>1</label>
    </ligand>
</feature>
<dbReference type="Proteomes" id="UP000550714">
    <property type="component" value="Unassembled WGS sequence"/>
</dbReference>
<evidence type="ECO:0000256" key="2">
    <source>
        <dbReference type="ARBA" id="ARBA00022801"/>
    </source>
</evidence>
<keyword evidence="2" id="KW-0378">Hydrolase</keyword>
<dbReference type="InterPro" id="IPR017947">
    <property type="entry name" value="AryldialkylPase_Zn-BS"/>
</dbReference>
<gene>
    <name evidence="5" type="ORF">FHS23_002823</name>
</gene>
<dbReference type="SUPFAM" id="SSF51556">
    <property type="entry name" value="Metallo-dependent hydrolases"/>
    <property type="match status" value="1"/>
</dbReference>
<dbReference type="AlphaFoldDB" id="A0A839S3B7"/>
<comment type="caution">
    <text evidence="5">The sequence shown here is derived from an EMBL/GenBank/DDBJ whole genome shotgun (WGS) entry which is preliminary data.</text>
</comment>
<dbReference type="Pfam" id="PF02126">
    <property type="entry name" value="PTE"/>
    <property type="match status" value="1"/>
</dbReference>
<sequence length="346" mass="36641">MTAVTTVTGAVPAAELGLTLTHEHLHNDVRKAVGPPADPELAWLRDARTGPEIAWLLREQPYACLDHCTLDDPDPVADDLAAFAAAGGGTVVDVTPPGLGRDPLVLRELSERTGVRIVMGSGWYLEDFHPSDLSTADEHVLATALVDEFRLGAGPTGIAPGVIGEIGVSPAFTDAEHRTLRAAAVAQREVGVPLYVHLPGWQRRAHEVLDIVLDEIGVAPGAVVLCHMDPSGGDVAYQRSVARRGVWLEFDMIGMPFRYPGEGQSPAPADTAETVAGLVGDGFADQLLLSHDMFLKSMLTVHGGNGLRYVPTLFTARLRDLGVPAAVTSGLLRTNPTRLFGAAAPD</sequence>
<feature type="binding site" evidence="3">
    <location>
        <position position="22"/>
    </location>
    <ligand>
        <name>a divalent metal cation</name>
        <dbReference type="ChEBI" id="CHEBI:60240"/>
        <label>1</label>
    </ligand>
</feature>
<dbReference type="RefSeq" id="WP_183654595.1">
    <property type="nucleotide sequence ID" value="NZ_JACHWU010000003.1"/>
</dbReference>
<dbReference type="InterPro" id="IPR032466">
    <property type="entry name" value="Metal_Hydrolase"/>
</dbReference>
<evidence type="ECO:0000256" key="1">
    <source>
        <dbReference type="ARBA" id="ARBA00022723"/>
    </source>
</evidence>
<name>A0A839S3B7_9PSEU</name>
<keyword evidence="1 3" id="KW-0479">Metal-binding</keyword>
<accession>A0A839S3B7</accession>
<reference evidence="5 6" key="1">
    <citation type="submission" date="2020-08" db="EMBL/GenBank/DDBJ databases">
        <title>Genomic Encyclopedia of Type Strains, Phase III (KMG-III): the genomes of soil and plant-associated and newly described type strains.</title>
        <authorList>
            <person name="Whitman W."/>
        </authorList>
    </citation>
    <scope>NUCLEOTIDE SEQUENCE [LARGE SCALE GENOMIC DNA]</scope>
    <source>
        <strain evidence="5 6">CECT 8577</strain>
    </source>
</reference>
<dbReference type="PROSITE" id="PS01322">
    <property type="entry name" value="PHOSPHOTRIESTERASE_1"/>
    <property type="match status" value="1"/>
</dbReference>
<evidence type="ECO:0000313" key="6">
    <source>
        <dbReference type="Proteomes" id="UP000550714"/>
    </source>
</evidence>
<evidence type="ECO:0000256" key="3">
    <source>
        <dbReference type="PIRSR" id="PIRSR601559-52"/>
    </source>
</evidence>
<feature type="binding site" evidence="3">
    <location>
        <position position="165"/>
    </location>
    <ligand>
        <name>a divalent metal cation</name>
        <dbReference type="ChEBI" id="CHEBI:60240"/>
        <label>1</label>
    </ligand>
</feature>
<dbReference type="Gene3D" id="3.20.20.140">
    <property type="entry name" value="Metal-dependent hydrolases"/>
    <property type="match status" value="1"/>
</dbReference>
<evidence type="ECO:0000256" key="4">
    <source>
        <dbReference type="PROSITE-ProRule" id="PRU00679"/>
    </source>
</evidence>
<feature type="binding site" evidence="3">
    <location>
        <position position="165"/>
    </location>
    <ligand>
        <name>a divalent metal cation</name>
        <dbReference type="ChEBI" id="CHEBI:60240"/>
        <label>2</label>
    </ligand>
</feature>
<feature type="binding site" evidence="3">
    <location>
        <position position="227"/>
    </location>
    <ligand>
        <name>a divalent metal cation</name>
        <dbReference type="ChEBI" id="CHEBI:60240"/>
        <label>2</label>
    </ligand>
</feature>
<proteinExistence type="inferred from homology"/>
<dbReference type="EMBL" id="JACHWU010000003">
    <property type="protein sequence ID" value="MBB3051794.1"/>
    <property type="molecule type" value="Genomic_DNA"/>
</dbReference>
<organism evidence="5 6">
    <name type="scientific">Prauserella isguenensis</name>
    <dbReference type="NCBI Taxonomy" id="1470180"/>
    <lineage>
        <taxon>Bacteria</taxon>
        <taxon>Bacillati</taxon>
        <taxon>Actinomycetota</taxon>
        <taxon>Actinomycetes</taxon>
        <taxon>Pseudonocardiales</taxon>
        <taxon>Pseudonocardiaceae</taxon>
        <taxon>Prauserella</taxon>
    </lineage>
</organism>
<dbReference type="GO" id="GO:0016788">
    <property type="term" value="F:hydrolase activity, acting on ester bonds"/>
    <property type="evidence" value="ECO:0007669"/>
    <property type="project" value="InterPro"/>
</dbReference>
<dbReference type="InterPro" id="IPR001559">
    <property type="entry name" value="Phosphotriesterase"/>
</dbReference>
<feature type="binding site" evidence="3">
    <location>
        <position position="197"/>
    </location>
    <ligand>
        <name>a divalent metal cation</name>
        <dbReference type="ChEBI" id="CHEBI:60240"/>
        <label>2</label>
    </ligand>
</feature>
<feature type="binding site" evidence="3">
    <location>
        <position position="292"/>
    </location>
    <ligand>
        <name>a divalent metal cation</name>
        <dbReference type="ChEBI" id="CHEBI:60240"/>
        <label>1</label>
    </ligand>
</feature>
<comment type="cofactor">
    <cofactor evidence="3">
        <name>a divalent metal cation</name>
        <dbReference type="ChEBI" id="CHEBI:60240"/>
    </cofactor>
    <text evidence="3">Binds 2 divalent metal cations per subunit.</text>
</comment>
<dbReference type="PROSITE" id="PS51347">
    <property type="entry name" value="PHOSPHOTRIESTERASE_2"/>
    <property type="match status" value="1"/>
</dbReference>
<protein>
    <submittedName>
        <fullName evidence="5">Phosphotriesterase-related protein</fullName>
    </submittedName>
</protein>
<comment type="similarity">
    <text evidence="4">Belongs to the metallo-dependent hydrolases superfamily. Phosphotriesterase family.</text>
</comment>
<comment type="caution">
    <text evidence="4">Lacks conserved residue(s) required for the propagation of feature annotation.</text>
</comment>
<dbReference type="PANTHER" id="PTHR10819:SF3">
    <property type="entry name" value="PHOSPHOTRIESTERASE-RELATED PROTEIN"/>
    <property type="match status" value="1"/>
</dbReference>